<dbReference type="SUPFAM" id="SSF49599">
    <property type="entry name" value="TRAF domain-like"/>
    <property type="match status" value="3"/>
</dbReference>
<keyword evidence="6 7" id="KW-0862">Zinc</keyword>
<accession>A0ABM0GWT6</accession>
<evidence type="ECO:0000256" key="3">
    <source>
        <dbReference type="ARBA" id="ARBA00022723"/>
    </source>
</evidence>
<feature type="domain" description="TRAF-type" evidence="12">
    <location>
        <begin position="166"/>
        <end position="208"/>
    </location>
</feature>
<evidence type="ECO:0000256" key="6">
    <source>
        <dbReference type="ARBA" id="ARBA00022833"/>
    </source>
</evidence>
<evidence type="ECO:0000259" key="12">
    <source>
        <dbReference type="PROSITE" id="PS50145"/>
    </source>
</evidence>
<feature type="domain" description="MATH" evidence="11">
    <location>
        <begin position="331"/>
        <end position="482"/>
    </location>
</feature>
<dbReference type="PROSITE" id="PS50089">
    <property type="entry name" value="ZF_RING_2"/>
    <property type="match status" value="1"/>
</dbReference>
<keyword evidence="8" id="KW-0175">Coiled coil</keyword>
<keyword evidence="2" id="KW-0963">Cytoplasm</keyword>
<dbReference type="RefSeq" id="XP_002739073.1">
    <property type="nucleotide sequence ID" value="XM_002739027.1"/>
</dbReference>
<evidence type="ECO:0000256" key="9">
    <source>
        <dbReference type="SAM" id="MobiDB-lite"/>
    </source>
</evidence>
<keyword evidence="3 7" id="KW-0479">Metal-binding</keyword>
<evidence type="ECO:0000313" key="13">
    <source>
        <dbReference type="Proteomes" id="UP000694865"/>
    </source>
</evidence>
<dbReference type="CDD" id="cd00270">
    <property type="entry name" value="MATH_TRAF_C"/>
    <property type="match status" value="1"/>
</dbReference>
<dbReference type="Proteomes" id="UP000694865">
    <property type="component" value="Unplaced"/>
</dbReference>
<feature type="zinc finger region" description="TRAF-type" evidence="7">
    <location>
        <begin position="219"/>
        <end position="276"/>
    </location>
</feature>
<evidence type="ECO:0000256" key="1">
    <source>
        <dbReference type="ARBA" id="ARBA00004496"/>
    </source>
</evidence>
<evidence type="ECO:0000256" key="5">
    <source>
        <dbReference type="ARBA" id="ARBA00022771"/>
    </source>
</evidence>
<dbReference type="PANTHER" id="PTHR10131:SF151">
    <property type="entry name" value="TNF RECEPTOR ASSOCIATED FACTOR (TRAF) HOMOLOG"/>
    <property type="match status" value="1"/>
</dbReference>
<dbReference type="Pfam" id="PF00097">
    <property type="entry name" value="zf-C3HC4"/>
    <property type="match status" value="1"/>
</dbReference>
<evidence type="ECO:0000313" key="14">
    <source>
        <dbReference type="RefSeq" id="XP_002739073.1"/>
    </source>
</evidence>
<evidence type="ECO:0000256" key="7">
    <source>
        <dbReference type="PROSITE-ProRule" id="PRU00207"/>
    </source>
</evidence>
<keyword evidence="4" id="KW-0677">Repeat</keyword>
<dbReference type="InterPro" id="IPR002083">
    <property type="entry name" value="MATH/TRAF_dom"/>
</dbReference>
<reference evidence="14" key="1">
    <citation type="submission" date="2025-08" db="UniProtKB">
        <authorList>
            <consortium name="RefSeq"/>
        </authorList>
    </citation>
    <scope>IDENTIFICATION</scope>
    <source>
        <tissue evidence="14">Testes</tissue>
    </source>
</reference>
<evidence type="ECO:0000256" key="2">
    <source>
        <dbReference type="ARBA" id="ARBA00022490"/>
    </source>
</evidence>
<dbReference type="PROSITE" id="PS50145">
    <property type="entry name" value="ZF_TRAF"/>
    <property type="match status" value="2"/>
</dbReference>
<comment type="subcellular location">
    <subcellularLocation>
        <location evidence="1">Cytoplasm</location>
    </subcellularLocation>
</comment>
<feature type="domain" description="RING-type" evidence="10">
    <location>
        <begin position="83"/>
        <end position="122"/>
    </location>
</feature>
<dbReference type="InterPro" id="IPR001293">
    <property type="entry name" value="Znf_TRAF"/>
</dbReference>
<dbReference type="SUPFAM" id="SSF57850">
    <property type="entry name" value="RING/U-box"/>
    <property type="match status" value="1"/>
</dbReference>
<evidence type="ECO:0000256" key="8">
    <source>
        <dbReference type="SAM" id="Coils"/>
    </source>
</evidence>
<dbReference type="PROSITE" id="PS00518">
    <property type="entry name" value="ZF_RING_1"/>
    <property type="match status" value="1"/>
</dbReference>
<name>A0ABM0GWT6_SACKO</name>
<dbReference type="Pfam" id="PF21355">
    <property type="entry name" value="TRAF-mep_MATH"/>
    <property type="match status" value="1"/>
</dbReference>
<evidence type="ECO:0000259" key="10">
    <source>
        <dbReference type="PROSITE" id="PS50089"/>
    </source>
</evidence>
<dbReference type="InterPro" id="IPR012227">
    <property type="entry name" value="TNF_rcpt-assoc_TRAF_met"/>
</dbReference>
<dbReference type="Gene3D" id="3.30.40.10">
    <property type="entry name" value="Zinc/RING finger domain, C3HC4 (zinc finger)"/>
    <property type="match status" value="3"/>
</dbReference>
<dbReference type="InterPro" id="IPR013083">
    <property type="entry name" value="Znf_RING/FYVE/PHD"/>
</dbReference>
<dbReference type="InterPro" id="IPR008974">
    <property type="entry name" value="TRAF-like"/>
</dbReference>
<dbReference type="PROSITE" id="PS50144">
    <property type="entry name" value="MATH"/>
    <property type="match status" value="1"/>
</dbReference>
<dbReference type="Gene3D" id="2.60.210.10">
    <property type="entry name" value="Apoptosis, Tumor Necrosis Factor Receptor Associated Protein 2, Chain A"/>
    <property type="match status" value="1"/>
</dbReference>
<proteinExistence type="predicted"/>
<dbReference type="PIRSF" id="PIRSF015614">
    <property type="entry name" value="TRAF"/>
    <property type="match status" value="1"/>
</dbReference>
<feature type="domain" description="TRAF-type" evidence="12">
    <location>
        <begin position="219"/>
        <end position="276"/>
    </location>
</feature>
<organism evidence="13 14">
    <name type="scientific">Saccoglossus kowalevskii</name>
    <name type="common">Acorn worm</name>
    <dbReference type="NCBI Taxonomy" id="10224"/>
    <lineage>
        <taxon>Eukaryota</taxon>
        <taxon>Metazoa</taxon>
        <taxon>Hemichordata</taxon>
        <taxon>Enteropneusta</taxon>
        <taxon>Harrimaniidae</taxon>
        <taxon>Saccoglossus</taxon>
    </lineage>
</organism>
<dbReference type="InterPro" id="IPR017907">
    <property type="entry name" value="Znf_RING_CS"/>
</dbReference>
<feature type="zinc finger region" description="TRAF-type" evidence="7">
    <location>
        <begin position="166"/>
        <end position="208"/>
    </location>
</feature>
<feature type="coiled-coil region" evidence="8">
    <location>
        <begin position="295"/>
        <end position="329"/>
    </location>
</feature>
<dbReference type="InterPro" id="IPR049342">
    <property type="entry name" value="TRAF1-6_MATH_dom"/>
</dbReference>
<dbReference type="SMART" id="SM00061">
    <property type="entry name" value="MATH"/>
    <property type="match status" value="1"/>
</dbReference>
<protein>
    <submittedName>
        <fullName evidence="14">TNF receptor-associated factor 4-like</fullName>
    </submittedName>
</protein>
<dbReference type="InterPro" id="IPR001841">
    <property type="entry name" value="Znf_RING"/>
</dbReference>
<keyword evidence="5 7" id="KW-0863">Zinc-finger</keyword>
<dbReference type="PANTHER" id="PTHR10131">
    <property type="entry name" value="TNF RECEPTOR ASSOCIATED FACTOR"/>
    <property type="match status" value="1"/>
</dbReference>
<dbReference type="InterPro" id="IPR018957">
    <property type="entry name" value="Znf_C3HC4_RING-type"/>
</dbReference>
<sequence>MPEPMENVDLDVLPEIMSPVPSVTSVPPASASPSLRSLRKSSAMSRASTGSSSSSNSGSGSSNAKMGDFEICFEGIVDKKYECAACCQVLRYPVQFEDCGHRVCSSCLPDLLRVSPRCPIDQAPVTRDRVYVDTPFGKEIGNLAVKCCNNAKGCDWTGILQNVKDHMDNCGHIVVDCPNACGAHFEKRFLEGHVTEDCHKRTVQCDFCQKTVFYKDEIVHMNACKMFPVMCPNGCNETDIPRGDVKAHCDTDCPKAKIPCPFTICGCDYKCERQKMSKHIKDEPTQHLTMVGDTVVKHVELLDKHQETLNDHKEQLVDCRQKVHDLEKMYGSQLVWKIDRYAERVQEAKSGKKPTIFSPPFLTSRHGYKLAVSLCLNGDGKAKNHFMSIFVCICRGEYDALLPWPFSHRIVFTVIDQCQDPAARRNIAYQIKPNICKENRPFLGRPSGERNASFGTQKMVPLATIKTLDYIRDDTLFIKVHVDHDQMILL</sequence>
<feature type="region of interest" description="Disordered" evidence="9">
    <location>
        <begin position="18"/>
        <end position="63"/>
    </location>
</feature>
<dbReference type="Pfam" id="PF02176">
    <property type="entry name" value="zf-TRAF"/>
    <property type="match status" value="2"/>
</dbReference>
<dbReference type="GeneID" id="100375043"/>
<gene>
    <name evidence="14" type="primary">LOC100375043</name>
</gene>
<evidence type="ECO:0000256" key="4">
    <source>
        <dbReference type="ARBA" id="ARBA00022737"/>
    </source>
</evidence>
<evidence type="ECO:0000259" key="11">
    <source>
        <dbReference type="PROSITE" id="PS50144"/>
    </source>
</evidence>
<keyword evidence="13" id="KW-1185">Reference proteome</keyword>
<dbReference type="CDD" id="cd23126">
    <property type="entry name" value="mRING-HC-C3HC3D_TRAF4-like"/>
    <property type="match status" value="1"/>
</dbReference>